<organism evidence="2">
    <name type="scientific">Oryza punctata</name>
    <name type="common">Red rice</name>
    <dbReference type="NCBI Taxonomy" id="4537"/>
    <lineage>
        <taxon>Eukaryota</taxon>
        <taxon>Viridiplantae</taxon>
        <taxon>Streptophyta</taxon>
        <taxon>Embryophyta</taxon>
        <taxon>Tracheophyta</taxon>
        <taxon>Spermatophyta</taxon>
        <taxon>Magnoliopsida</taxon>
        <taxon>Liliopsida</taxon>
        <taxon>Poales</taxon>
        <taxon>Poaceae</taxon>
        <taxon>BOP clade</taxon>
        <taxon>Oryzoideae</taxon>
        <taxon>Oryzeae</taxon>
        <taxon>Oryzinae</taxon>
        <taxon>Oryza</taxon>
    </lineage>
</organism>
<dbReference type="Proteomes" id="UP000026962">
    <property type="component" value="Chromosome 8"/>
</dbReference>
<evidence type="ECO:0000313" key="2">
    <source>
        <dbReference type="EnsemblPlants" id="OPUNC08G13310.1"/>
    </source>
</evidence>
<dbReference type="Gramene" id="OPUNC08G13310.1">
    <property type="protein sequence ID" value="OPUNC08G13310.1"/>
    <property type="gene ID" value="OPUNC08G13310"/>
</dbReference>
<name>A0A0E0LUZ5_ORYPU</name>
<dbReference type="AlphaFoldDB" id="A0A0E0LUZ5"/>
<evidence type="ECO:0000313" key="3">
    <source>
        <dbReference type="Proteomes" id="UP000026962"/>
    </source>
</evidence>
<reference evidence="2" key="2">
    <citation type="submission" date="2018-05" db="EMBL/GenBank/DDBJ databases">
        <title>OpunRS2 (Oryza punctata Reference Sequence Version 2).</title>
        <authorList>
            <person name="Zhang J."/>
            <person name="Kudrna D."/>
            <person name="Lee S."/>
            <person name="Talag J."/>
            <person name="Welchert J."/>
            <person name="Wing R.A."/>
        </authorList>
    </citation>
    <scope>NUCLEOTIDE SEQUENCE [LARGE SCALE GENOMIC DNA]</scope>
</reference>
<evidence type="ECO:0000256" key="1">
    <source>
        <dbReference type="SAM" id="MobiDB-lite"/>
    </source>
</evidence>
<reference evidence="2" key="1">
    <citation type="submission" date="2015-04" db="UniProtKB">
        <authorList>
            <consortium name="EnsemblPlants"/>
        </authorList>
    </citation>
    <scope>IDENTIFICATION</scope>
</reference>
<proteinExistence type="predicted"/>
<dbReference type="HOGENOM" id="CLU_1013318_0_0_1"/>
<protein>
    <submittedName>
        <fullName evidence="2">Uncharacterized protein</fullName>
    </submittedName>
</protein>
<feature type="compositionally biased region" description="Polar residues" evidence="1">
    <location>
        <begin position="1"/>
        <end position="17"/>
    </location>
</feature>
<keyword evidence="3" id="KW-1185">Reference proteome</keyword>
<sequence>MASPESRSAASETSGYPTTAYAAAKPNPAFYRPPYTTGYAIDDIPTRWAPPCVARSCGAAQHASPRSPCRRRPRPSVLLFDADAAADYPVTPPMEVEEDGCTLQNCCSALACLRTRLNGAVLLNPATGGLHGVRPALTRHDVYRDDYDDFYYDRSVWYCLGRCPSSSEYKLMRLYSKHVLYYAQCVVCEVLALGEYFVAGGGGGMWRYGTCGTARPAAACTSAAWCTTWPATAVRRFTLPETPWHRAPPSLCELDGQLCVTMAGRRPPMDVEPSP</sequence>
<dbReference type="EnsemblPlants" id="OPUNC08G13310.1">
    <property type="protein sequence ID" value="OPUNC08G13310.1"/>
    <property type="gene ID" value="OPUNC08G13310"/>
</dbReference>
<feature type="region of interest" description="Disordered" evidence="1">
    <location>
        <begin position="1"/>
        <end position="27"/>
    </location>
</feature>
<accession>A0A0E0LUZ5</accession>